<feature type="signal peptide" evidence="1">
    <location>
        <begin position="1"/>
        <end position="20"/>
    </location>
</feature>
<dbReference type="EMBL" id="KI968775">
    <property type="protein sequence ID" value="EUN24017.1"/>
    <property type="molecule type" value="Genomic_DNA"/>
</dbReference>
<proteinExistence type="predicted"/>
<gene>
    <name evidence="2" type="ORF">COCVIDRAFT_107364</name>
</gene>
<dbReference type="HOGENOM" id="CLU_109879_0_0_1"/>
<dbReference type="GeneID" id="26249214"/>
<evidence type="ECO:0000256" key="1">
    <source>
        <dbReference type="SAM" id="SignalP"/>
    </source>
</evidence>
<dbReference type="Proteomes" id="UP000054337">
    <property type="component" value="Unassembled WGS sequence"/>
</dbReference>
<evidence type="ECO:0008006" key="4">
    <source>
        <dbReference type="Google" id="ProtNLM"/>
    </source>
</evidence>
<organism evidence="2 3">
    <name type="scientific">Bipolaris victoriae (strain FI3)</name>
    <name type="common">Victoria blight of oats agent</name>
    <name type="synonym">Cochliobolus victoriae</name>
    <dbReference type="NCBI Taxonomy" id="930091"/>
    <lineage>
        <taxon>Eukaryota</taxon>
        <taxon>Fungi</taxon>
        <taxon>Dikarya</taxon>
        <taxon>Ascomycota</taxon>
        <taxon>Pezizomycotina</taxon>
        <taxon>Dothideomycetes</taxon>
        <taxon>Pleosporomycetidae</taxon>
        <taxon>Pleosporales</taxon>
        <taxon>Pleosporineae</taxon>
        <taxon>Pleosporaceae</taxon>
        <taxon>Bipolaris</taxon>
    </lineage>
</organism>
<evidence type="ECO:0000313" key="3">
    <source>
        <dbReference type="Proteomes" id="UP000054337"/>
    </source>
</evidence>
<protein>
    <recommendedName>
        <fullName evidence="4">Ubiquitin 3 binding protein But2 C-terminal domain-containing protein</fullName>
    </recommendedName>
</protein>
<keyword evidence="3" id="KW-1185">Reference proteome</keyword>
<evidence type="ECO:0000313" key="2">
    <source>
        <dbReference type="EMBL" id="EUN24017.1"/>
    </source>
</evidence>
<dbReference type="AlphaFoldDB" id="W7EIE6"/>
<feature type="chain" id="PRO_5004894152" description="Ubiquitin 3 binding protein But2 C-terminal domain-containing protein" evidence="1">
    <location>
        <begin position="21"/>
        <end position="227"/>
    </location>
</feature>
<keyword evidence="1" id="KW-0732">Signal</keyword>
<sequence length="227" mass="25452">MFRPLIYLLLSVLQARRITAEVPASCEKNYDGFSVTEDTYDKKIVAFQVASAPSSLNITNHFLTLDNPTGYLNIRNVTIHPDIFYAVGFIPIYQPASQSPKSGAWSCAWHKFIEKHTVYNYTLGGSDTDLELIKLNWDPSPLLFSSYKALKTDFRESWTSVSFGWIVTKNVEGDTRVMGSMARGTFLAYRGDNGKILVGHADMAKLDDEKGQRIELRMIIVGDKAPA</sequence>
<dbReference type="OrthoDB" id="3759245at2759"/>
<accession>W7EIE6</accession>
<reference evidence="2 3" key="1">
    <citation type="journal article" date="2013" name="PLoS Genet.">
        <title>Comparative genome structure, secondary metabolite, and effector coding capacity across Cochliobolus pathogens.</title>
        <authorList>
            <person name="Condon B.J."/>
            <person name="Leng Y."/>
            <person name="Wu D."/>
            <person name="Bushley K.E."/>
            <person name="Ohm R.A."/>
            <person name="Otillar R."/>
            <person name="Martin J."/>
            <person name="Schackwitz W."/>
            <person name="Grimwood J."/>
            <person name="MohdZainudin N."/>
            <person name="Xue C."/>
            <person name="Wang R."/>
            <person name="Manning V.A."/>
            <person name="Dhillon B."/>
            <person name="Tu Z.J."/>
            <person name="Steffenson B.J."/>
            <person name="Salamov A."/>
            <person name="Sun H."/>
            <person name="Lowry S."/>
            <person name="LaButti K."/>
            <person name="Han J."/>
            <person name="Copeland A."/>
            <person name="Lindquist E."/>
            <person name="Barry K."/>
            <person name="Schmutz J."/>
            <person name="Baker S.E."/>
            <person name="Ciuffetti L.M."/>
            <person name="Grigoriev I.V."/>
            <person name="Zhong S."/>
            <person name="Turgeon B.G."/>
        </authorList>
    </citation>
    <scope>NUCLEOTIDE SEQUENCE [LARGE SCALE GENOMIC DNA]</scope>
    <source>
        <strain evidence="2 3">FI3</strain>
    </source>
</reference>
<dbReference type="RefSeq" id="XP_014553592.1">
    <property type="nucleotide sequence ID" value="XM_014698106.1"/>
</dbReference>
<name>W7EIE6_BIPV3</name>